<accession>A0A1I1P7K9</accession>
<dbReference type="Pfam" id="PF23023">
    <property type="entry name" value="Anti-Pycsar_Apyc1"/>
    <property type="match status" value="1"/>
</dbReference>
<dbReference type="STRING" id="119641.SAMN05421842_11721"/>
<evidence type="ECO:0000313" key="4">
    <source>
        <dbReference type="Proteomes" id="UP000199263"/>
    </source>
</evidence>
<protein>
    <submittedName>
        <fullName evidence="3">Ribonuclease BN, tRNA processing enzyme</fullName>
    </submittedName>
</protein>
<dbReference type="GO" id="GO:0042781">
    <property type="term" value="F:3'-tRNA processing endoribonuclease activity"/>
    <property type="evidence" value="ECO:0007669"/>
    <property type="project" value="TreeGrafter"/>
</dbReference>
<keyword evidence="1" id="KW-0378">Hydrolase</keyword>
<dbReference type="InterPro" id="IPR036866">
    <property type="entry name" value="RibonucZ/Hydroxyglut_hydro"/>
</dbReference>
<dbReference type="RefSeq" id="WP_175559979.1">
    <property type="nucleotide sequence ID" value="NZ_FOMG01000017.1"/>
</dbReference>
<dbReference type="Gene3D" id="3.60.15.10">
    <property type="entry name" value="Ribonuclease Z/Hydroxyacylglutathione hydrolase-like"/>
    <property type="match status" value="1"/>
</dbReference>
<gene>
    <name evidence="3" type="ORF">SAMN05421842_11721</name>
</gene>
<name>A0A1I1P7K9_9CLOT</name>
<proteinExistence type="predicted"/>
<sequence length="233" mass="26413">MNKLKFLGRGSGYNVKEGNTSAYIIRNDTLLLIDCGEDVFKKVVEKNLIDSIKNIHILITHMHSDHVGSLGSFVGYCYWKSKITSNIYFYEKEKVGKFLELTGAIEGESFILHNTDNKRIDSLELMLSSSITEHAKTVNAYSFVLKFDKGNDIFYSGDTCKTNIDVIPFLKDGNIIYHDTCLNDCKGNVHTSLRVLSETVPMEYRKQVYCIHIDGENFAQEAEKQGFNVAQVI</sequence>
<evidence type="ECO:0000313" key="3">
    <source>
        <dbReference type="EMBL" id="SFD01960.1"/>
    </source>
</evidence>
<dbReference type="Proteomes" id="UP000199263">
    <property type="component" value="Unassembled WGS sequence"/>
</dbReference>
<dbReference type="SMART" id="SM00849">
    <property type="entry name" value="Lactamase_B"/>
    <property type="match status" value="1"/>
</dbReference>
<dbReference type="InterPro" id="IPR001279">
    <property type="entry name" value="Metallo-B-lactamas"/>
</dbReference>
<reference evidence="3 4" key="1">
    <citation type="submission" date="2016-10" db="EMBL/GenBank/DDBJ databases">
        <authorList>
            <person name="de Groot N.N."/>
        </authorList>
    </citation>
    <scope>NUCLEOTIDE SEQUENCE [LARGE SCALE GENOMIC DNA]</scope>
    <source>
        <strain evidence="3 4">DSM 12992</strain>
    </source>
</reference>
<dbReference type="PANTHER" id="PTHR46018">
    <property type="entry name" value="ZINC PHOSPHODIESTERASE ELAC PROTEIN 1"/>
    <property type="match status" value="1"/>
</dbReference>
<evidence type="ECO:0000259" key="2">
    <source>
        <dbReference type="SMART" id="SM00849"/>
    </source>
</evidence>
<dbReference type="PANTHER" id="PTHR46018:SF2">
    <property type="entry name" value="ZINC PHOSPHODIESTERASE ELAC PROTEIN 1"/>
    <property type="match status" value="1"/>
</dbReference>
<keyword evidence="4" id="KW-1185">Reference proteome</keyword>
<keyword evidence="1" id="KW-0255">Endonuclease</keyword>
<keyword evidence="1" id="KW-0540">Nuclease</keyword>
<organism evidence="3 4">
    <name type="scientific">Clostridium uliginosum</name>
    <dbReference type="NCBI Taxonomy" id="119641"/>
    <lineage>
        <taxon>Bacteria</taxon>
        <taxon>Bacillati</taxon>
        <taxon>Bacillota</taxon>
        <taxon>Clostridia</taxon>
        <taxon>Eubacteriales</taxon>
        <taxon>Clostridiaceae</taxon>
        <taxon>Clostridium</taxon>
    </lineage>
</organism>
<evidence type="ECO:0000256" key="1">
    <source>
        <dbReference type="ARBA" id="ARBA00022759"/>
    </source>
</evidence>
<dbReference type="AlphaFoldDB" id="A0A1I1P7K9"/>
<dbReference type="EMBL" id="FOMG01000017">
    <property type="protein sequence ID" value="SFD01960.1"/>
    <property type="molecule type" value="Genomic_DNA"/>
</dbReference>
<dbReference type="SUPFAM" id="SSF56281">
    <property type="entry name" value="Metallo-hydrolase/oxidoreductase"/>
    <property type="match status" value="1"/>
</dbReference>
<feature type="domain" description="Metallo-beta-lactamase" evidence="2">
    <location>
        <begin position="19"/>
        <end position="212"/>
    </location>
</feature>